<keyword evidence="3" id="KW-0597">Phosphoprotein</keyword>
<dbReference type="InterPro" id="IPR036736">
    <property type="entry name" value="ACP-like_sf"/>
</dbReference>
<comment type="caution">
    <text evidence="5">The sequence shown here is derived from an EMBL/GenBank/DDBJ whole genome shotgun (WGS) entry which is preliminary data.</text>
</comment>
<evidence type="ECO:0000256" key="3">
    <source>
        <dbReference type="ARBA" id="ARBA00022553"/>
    </source>
</evidence>
<proteinExistence type="predicted"/>
<evidence type="ECO:0000313" key="5">
    <source>
        <dbReference type="EMBL" id="NHB88481.1"/>
    </source>
</evidence>
<comment type="cofactor">
    <cofactor evidence="1">
        <name>pantetheine 4'-phosphate</name>
        <dbReference type="ChEBI" id="CHEBI:47942"/>
    </cofactor>
</comment>
<keyword evidence="2" id="KW-0596">Phosphopantetheine</keyword>
<dbReference type="InterPro" id="IPR006162">
    <property type="entry name" value="Ppantetheine_attach_site"/>
</dbReference>
<dbReference type="Gene3D" id="3.30.559.30">
    <property type="entry name" value="Nonribosomal peptide synthetase, condensation domain"/>
    <property type="match status" value="1"/>
</dbReference>
<protein>
    <submittedName>
        <fullName evidence="5">Non ribosomal peptide synthetase BasB</fullName>
    </submittedName>
</protein>
<dbReference type="PANTHER" id="PTHR45527:SF1">
    <property type="entry name" value="FATTY ACID SYNTHASE"/>
    <property type="match status" value="1"/>
</dbReference>
<dbReference type="Proteomes" id="UP000697802">
    <property type="component" value="Unassembled WGS sequence"/>
</dbReference>
<evidence type="ECO:0000313" key="6">
    <source>
        <dbReference type="Proteomes" id="UP000697802"/>
    </source>
</evidence>
<evidence type="ECO:0000256" key="2">
    <source>
        <dbReference type="ARBA" id="ARBA00022450"/>
    </source>
</evidence>
<dbReference type="InterPro" id="IPR023213">
    <property type="entry name" value="CAT-like_dom_sf"/>
</dbReference>
<dbReference type="SUPFAM" id="SSF47336">
    <property type="entry name" value="ACP-like"/>
    <property type="match status" value="1"/>
</dbReference>
<dbReference type="Gene3D" id="1.10.1200.10">
    <property type="entry name" value="ACP-like"/>
    <property type="match status" value="1"/>
</dbReference>
<keyword evidence="6" id="KW-1185">Reference proteome</keyword>
<evidence type="ECO:0000256" key="1">
    <source>
        <dbReference type="ARBA" id="ARBA00001957"/>
    </source>
</evidence>
<dbReference type="InterPro" id="IPR001242">
    <property type="entry name" value="Condensation_dom"/>
</dbReference>
<evidence type="ECO:0000259" key="4">
    <source>
        <dbReference type="PROSITE" id="PS50075"/>
    </source>
</evidence>
<accession>A0ABX0GJU9</accession>
<dbReference type="PROSITE" id="PS00012">
    <property type="entry name" value="PHOSPHOPANTETHEINE"/>
    <property type="match status" value="1"/>
</dbReference>
<dbReference type="Pfam" id="PF00668">
    <property type="entry name" value="Condensation"/>
    <property type="match status" value="1"/>
</dbReference>
<name>A0ABX0GJU9_9GAMM</name>
<dbReference type="InterPro" id="IPR009081">
    <property type="entry name" value="PP-bd_ACP"/>
</dbReference>
<feature type="domain" description="Carrier" evidence="4">
    <location>
        <begin position="141"/>
        <end position="216"/>
    </location>
</feature>
<sequence length="673" mass="75354">MAETQIIKSVMDRLQAQPDEDNLLSGAPVTGSDESWIYVRLLSRPSGPVEQQSLLSQPILLPTYEMRPDFELAIECEGTEEISLILTTGQAISGHTGEFLLNRFVSFLKSGEDAIAGLVANAVSGTAVHSAHNILGKEISAGTDEIAAIILSEFRETLAVTDMTLDDDFFDCGGHSLLATRIIGKLLGTHGLEVHFGDFFSHPSAAALASRAVITNQSKDAEPLAQTQNDRLTAPLALAQTSLWNAYNAYEFGTIFNLPFALDFLDEVDETLLEQAFSDLIERHSSLRTLFHVQNGEACQQIVAMSDVTNDKWFWHSHESKGVHLDDEAAYKFDLSRELPIRIRLIRNPETGRQILSFLVHHMAIDEWSLNVLMEELAQAYLSRSTGMAPVWKKPALSFHKFALQQQADGFNQKHLDYWTNMLRDATRGLELALSDNRKTIAAHESSLEAGWIEYKPKPEITHRLYSFARQNNASLFSVVYAAIALSLHKLGNLKDIVIGTSASGRTDPDTYETVGYFTTMVAHRLQFYPEKPVGALIEDTRDTINNSMPYADVPLDLIQQSLGMTPEDDLIFDVYIQIHANNALNGTLKTSSANDIRYRQIDPDKKESMFGLQFEIMEDVIDGERIMRLVITYRADRYPEEHVQRIRETIDKVFAFFTTPEVSILPLAQIPV</sequence>
<dbReference type="Gene3D" id="3.30.559.10">
    <property type="entry name" value="Chloramphenicol acetyltransferase-like domain"/>
    <property type="match status" value="1"/>
</dbReference>
<dbReference type="EMBL" id="PUJU01000023">
    <property type="protein sequence ID" value="NHB88481.1"/>
    <property type="molecule type" value="Genomic_DNA"/>
</dbReference>
<dbReference type="PANTHER" id="PTHR45527">
    <property type="entry name" value="NONRIBOSOMAL PEPTIDE SYNTHETASE"/>
    <property type="match status" value="1"/>
</dbReference>
<organism evidence="5 6">
    <name type="scientific">Photorhabdus tasmaniensis</name>
    <dbReference type="NCBI Taxonomy" id="1004159"/>
    <lineage>
        <taxon>Bacteria</taxon>
        <taxon>Pseudomonadati</taxon>
        <taxon>Pseudomonadota</taxon>
        <taxon>Gammaproteobacteria</taxon>
        <taxon>Enterobacterales</taxon>
        <taxon>Morganellaceae</taxon>
        <taxon>Photorhabdus</taxon>
    </lineage>
</organism>
<reference evidence="5 6" key="1">
    <citation type="submission" date="2018-02" db="EMBL/GenBank/DDBJ databases">
        <authorList>
            <person name="Machado R.A."/>
        </authorList>
    </citation>
    <scope>NUCLEOTIDE SEQUENCE [LARGE SCALE GENOMIC DNA]</scope>
    <source>
        <strain evidence="5 6">T327</strain>
    </source>
</reference>
<dbReference type="Pfam" id="PF00550">
    <property type="entry name" value="PP-binding"/>
    <property type="match status" value="1"/>
</dbReference>
<dbReference type="PROSITE" id="PS50075">
    <property type="entry name" value="CARRIER"/>
    <property type="match status" value="1"/>
</dbReference>
<dbReference type="SUPFAM" id="SSF52777">
    <property type="entry name" value="CoA-dependent acyltransferases"/>
    <property type="match status" value="2"/>
</dbReference>
<gene>
    <name evidence="5" type="ORF">C5471_12485</name>
</gene>